<name>A0A377LUM8_ENTCL</name>
<dbReference type="EMBL" id="UGJB01000004">
    <property type="protein sequence ID" value="STQ09191.1"/>
    <property type="molecule type" value="Genomic_DNA"/>
</dbReference>
<reference evidence="1 2" key="1">
    <citation type="submission" date="2018-06" db="EMBL/GenBank/DDBJ databases">
        <authorList>
            <consortium name="Pathogen Informatics"/>
            <person name="Doyle S."/>
        </authorList>
    </citation>
    <scope>NUCLEOTIDE SEQUENCE [LARGE SCALE GENOMIC DNA]</scope>
    <source>
        <strain evidence="1 2">NCTC10005</strain>
    </source>
</reference>
<evidence type="ECO:0000313" key="2">
    <source>
        <dbReference type="Proteomes" id="UP000255106"/>
    </source>
</evidence>
<evidence type="ECO:0000313" key="1">
    <source>
        <dbReference type="EMBL" id="STQ09191.1"/>
    </source>
</evidence>
<proteinExistence type="predicted"/>
<protein>
    <submittedName>
        <fullName evidence="1">Uncharacterized protein</fullName>
    </submittedName>
</protein>
<organism evidence="1 2">
    <name type="scientific">Enterobacter cloacae</name>
    <dbReference type="NCBI Taxonomy" id="550"/>
    <lineage>
        <taxon>Bacteria</taxon>
        <taxon>Pseudomonadati</taxon>
        <taxon>Pseudomonadota</taxon>
        <taxon>Gammaproteobacteria</taxon>
        <taxon>Enterobacterales</taxon>
        <taxon>Enterobacteriaceae</taxon>
        <taxon>Enterobacter</taxon>
        <taxon>Enterobacter cloacae complex</taxon>
    </lineage>
</organism>
<sequence>MKNGGDISHQVFYRQAVGKPASTDFFNKKVTTSTDSAVRSAGSISAIS</sequence>
<dbReference type="Proteomes" id="UP000255106">
    <property type="component" value="Unassembled WGS sequence"/>
</dbReference>
<gene>
    <name evidence="1" type="ORF">NCTC10005_01894</name>
</gene>
<dbReference type="AlphaFoldDB" id="A0A377LUM8"/>
<accession>A0A377LUM8</accession>